<dbReference type="PRINTS" id="PR00887">
    <property type="entry name" value="SSRCOGNITION"/>
</dbReference>
<evidence type="ECO:0000313" key="13">
    <source>
        <dbReference type="EMBL" id="KAL3120152.1"/>
    </source>
</evidence>
<reference evidence="13 14" key="1">
    <citation type="submission" date="2024-10" db="EMBL/GenBank/DDBJ databases">
        <authorList>
            <person name="Kim D."/>
        </authorList>
    </citation>
    <scope>NUCLEOTIDE SEQUENCE [LARGE SCALE GENOMIC DNA]</scope>
    <source>
        <strain evidence="13">BH-2024</strain>
    </source>
</reference>
<dbReference type="GO" id="GO:0006281">
    <property type="term" value="P:DNA repair"/>
    <property type="evidence" value="ECO:0007669"/>
    <property type="project" value="UniProtKB-KW"/>
</dbReference>
<evidence type="ECO:0000256" key="11">
    <source>
        <dbReference type="SAM" id="MobiDB-lite"/>
    </source>
</evidence>
<dbReference type="InterPro" id="IPR050454">
    <property type="entry name" value="RTT106/SSRP1_HistChap/FACT"/>
</dbReference>
<keyword evidence="14" id="KW-1185">Reference proteome</keyword>
<dbReference type="CDD" id="cd13230">
    <property type="entry name" value="PH1_SSRP1-like"/>
    <property type="match status" value="1"/>
</dbReference>
<evidence type="ECO:0000256" key="2">
    <source>
        <dbReference type="ARBA" id="ARBA00022454"/>
    </source>
</evidence>
<feature type="compositionally biased region" description="Low complexity" evidence="11">
    <location>
        <begin position="763"/>
        <end position="778"/>
    </location>
</feature>
<evidence type="ECO:0000259" key="12">
    <source>
        <dbReference type="PROSITE" id="PS50118"/>
    </source>
</evidence>
<dbReference type="SMART" id="SM00398">
    <property type="entry name" value="HMG"/>
    <property type="match status" value="1"/>
</dbReference>
<dbReference type="Pfam" id="PF08512">
    <property type="entry name" value="Rttp106-like_middle"/>
    <property type="match status" value="1"/>
</dbReference>
<dbReference type="Gene3D" id="2.30.29.220">
    <property type="entry name" value="Structure-specific recognition protein (SSRP1)"/>
    <property type="match status" value="1"/>
</dbReference>
<feature type="compositionally biased region" description="Acidic residues" evidence="11">
    <location>
        <begin position="613"/>
        <end position="627"/>
    </location>
</feature>
<keyword evidence="9" id="KW-0238">DNA-binding</keyword>
<dbReference type="Pfam" id="PF03531">
    <property type="entry name" value="SSrecog"/>
    <property type="match status" value="1"/>
</dbReference>
<dbReference type="SUPFAM" id="SSF47095">
    <property type="entry name" value="HMG-box"/>
    <property type="match status" value="1"/>
</dbReference>
<dbReference type="SMART" id="SM01287">
    <property type="entry name" value="Rtt106"/>
    <property type="match status" value="1"/>
</dbReference>
<dbReference type="InterPro" id="IPR011993">
    <property type="entry name" value="PH-like_dom_sf"/>
</dbReference>
<feature type="DNA-binding region" description="HMG box" evidence="9">
    <location>
        <begin position="680"/>
        <end position="746"/>
    </location>
</feature>
<dbReference type="GO" id="GO:0005694">
    <property type="term" value="C:chromosome"/>
    <property type="evidence" value="ECO:0007669"/>
    <property type="project" value="UniProtKB-SubCell"/>
</dbReference>
<dbReference type="Pfam" id="PF17292">
    <property type="entry name" value="POB3_N"/>
    <property type="match status" value="1"/>
</dbReference>
<keyword evidence="4 10" id="KW-0227">DNA damage</keyword>
<dbReference type="Gene3D" id="2.30.29.30">
    <property type="entry name" value="Pleckstrin-homology domain (PH domain)/Phosphotyrosine-binding domain (PTB)"/>
    <property type="match status" value="2"/>
</dbReference>
<keyword evidence="7 10" id="KW-0234">DNA repair</keyword>
<dbReference type="EMBL" id="JBICBT010000221">
    <property type="protein sequence ID" value="KAL3120152.1"/>
    <property type="molecule type" value="Genomic_DNA"/>
</dbReference>
<dbReference type="CDD" id="cd21994">
    <property type="entry name" value="HMG-box_SSRP1-like"/>
    <property type="match status" value="1"/>
</dbReference>
<dbReference type="GO" id="GO:0005634">
    <property type="term" value="C:nucleus"/>
    <property type="evidence" value="ECO:0007669"/>
    <property type="project" value="UniProtKB-SubCell"/>
</dbReference>
<evidence type="ECO:0000256" key="3">
    <source>
        <dbReference type="ARBA" id="ARBA00022705"/>
    </source>
</evidence>
<dbReference type="FunFam" id="2.30.29.30:FF:000098">
    <property type="entry name" value="Fact complex subunit ssrp1"/>
    <property type="match status" value="1"/>
</dbReference>
<feature type="compositionally biased region" description="Basic and acidic residues" evidence="11">
    <location>
        <begin position="631"/>
        <end position="642"/>
    </location>
</feature>
<dbReference type="Gene3D" id="1.10.30.10">
    <property type="entry name" value="High mobility group box domain"/>
    <property type="match status" value="1"/>
</dbReference>
<dbReference type="CDD" id="cd13231">
    <property type="entry name" value="PH2_SSRP1-like"/>
    <property type="match status" value="1"/>
</dbReference>
<evidence type="ECO:0000256" key="9">
    <source>
        <dbReference type="PROSITE-ProRule" id="PRU00267"/>
    </source>
</evidence>
<evidence type="ECO:0000256" key="10">
    <source>
        <dbReference type="RuleBase" id="RU364013"/>
    </source>
</evidence>
<evidence type="ECO:0000256" key="8">
    <source>
        <dbReference type="ARBA" id="ARBA00023242"/>
    </source>
</evidence>
<evidence type="ECO:0000256" key="4">
    <source>
        <dbReference type="ARBA" id="ARBA00022763"/>
    </source>
</evidence>
<gene>
    <name evidence="13" type="ORF">niasHT_008906</name>
</gene>
<dbReference type="PANTHER" id="PTHR45849">
    <property type="entry name" value="FACT COMPLEX SUBUNIT SSRP1"/>
    <property type="match status" value="1"/>
</dbReference>
<keyword evidence="3 10" id="KW-0235">DNA replication</keyword>
<dbReference type="Pfam" id="PF00505">
    <property type="entry name" value="HMG_box"/>
    <property type="match status" value="1"/>
</dbReference>
<dbReference type="Gene3D" id="2.30.29.150">
    <property type="match status" value="1"/>
</dbReference>
<evidence type="ECO:0000256" key="5">
    <source>
        <dbReference type="ARBA" id="ARBA00023015"/>
    </source>
</evidence>
<evidence type="ECO:0000256" key="1">
    <source>
        <dbReference type="ARBA" id="ARBA00010060"/>
    </source>
</evidence>
<dbReference type="Pfam" id="PF21103">
    <property type="entry name" value="PH1_SSRP1-like"/>
    <property type="match status" value="1"/>
</dbReference>
<dbReference type="InterPro" id="IPR035417">
    <property type="entry name" value="SSRP1/POB3_N"/>
</dbReference>
<dbReference type="AlphaFoldDB" id="A0ABD2LY37"/>
<feature type="compositionally biased region" description="Basic and acidic residues" evidence="11">
    <location>
        <begin position="649"/>
        <end position="679"/>
    </location>
</feature>
<name>A0ABD2LY37_9BILA</name>
<keyword evidence="8 9" id="KW-0539">Nucleus</keyword>
<keyword evidence="6 10" id="KW-0804">Transcription</keyword>
<feature type="compositionally biased region" description="Basic and acidic residues" evidence="11">
    <location>
        <begin position="592"/>
        <end position="607"/>
    </location>
</feature>
<evidence type="ECO:0000313" key="14">
    <source>
        <dbReference type="Proteomes" id="UP001620626"/>
    </source>
</evidence>
<dbReference type="PROSITE" id="PS50118">
    <property type="entry name" value="HMG_BOX_2"/>
    <property type="match status" value="1"/>
</dbReference>
<dbReference type="GO" id="GO:0003677">
    <property type="term" value="F:DNA binding"/>
    <property type="evidence" value="ECO:0007669"/>
    <property type="project" value="UniProtKB-UniRule"/>
</dbReference>
<dbReference type="SUPFAM" id="SSF50729">
    <property type="entry name" value="PH domain-like"/>
    <property type="match status" value="1"/>
</dbReference>
<comment type="function">
    <text evidence="10">Component of the FACT complex, a general chromatin factor that acts to reorganize nucleosomes. The FACT complex is involved in multiple processes that require DNA as a template such as mRNA elongation, DNA replication and DNA repair. During transcription elongation the FACT complex acts as a histone chaperone that both destabilizes and restores nucleosomal structure. It facilitates the passage of RNA polymerase II and transcription by promoting the dissociation of one histone H2A-H2B dimer from the nucleosome, then subsequently promotes the reestablishment of the nucleosome following the passage of RNA polymerase II.</text>
</comment>
<dbReference type="InterPro" id="IPR036910">
    <property type="entry name" value="HMG_box_dom_sf"/>
</dbReference>
<comment type="similarity">
    <text evidence="1 10">Belongs to the SSRP1 family.</text>
</comment>
<evidence type="ECO:0000256" key="7">
    <source>
        <dbReference type="ARBA" id="ARBA00023204"/>
    </source>
</evidence>
<keyword evidence="2 10" id="KW-0158">Chromosome</keyword>
<dbReference type="InterPro" id="IPR024954">
    <property type="entry name" value="SSRP1_DD"/>
</dbReference>
<dbReference type="InterPro" id="IPR013719">
    <property type="entry name" value="RTT106/SPT16-like_middle_dom"/>
</dbReference>
<comment type="subcellular location">
    <subcellularLocation>
        <location evidence="10">Nucleus</location>
    </subcellularLocation>
    <subcellularLocation>
        <location evidence="10">Chromosome</location>
    </subcellularLocation>
</comment>
<feature type="compositionally biased region" description="Basic and acidic residues" evidence="11">
    <location>
        <begin position="720"/>
        <end position="753"/>
    </location>
</feature>
<dbReference type="InterPro" id="IPR009071">
    <property type="entry name" value="HMG_box_dom"/>
</dbReference>
<feature type="region of interest" description="Disordered" evidence="11">
    <location>
        <begin position="573"/>
        <end position="794"/>
    </location>
</feature>
<dbReference type="InterPro" id="IPR048993">
    <property type="entry name" value="SSRP1-like_PH1"/>
</dbReference>
<comment type="caution">
    <text evidence="13">The sequence shown here is derived from an EMBL/GenBank/DDBJ whole genome shotgun (WGS) entry which is preliminary data.</text>
</comment>
<accession>A0ABD2LY37</accession>
<organism evidence="13 14">
    <name type="scientific">Heterodera trifolii</name>
    <dbReference type="NCBI Taxonomy" id="157864"/>
    <lineage>
        <taxon>Eukaryota</taxon>
        <taxon>Metazoa</taxon>
        <taxon>Ecdysozoa</taxon>
        <taxon>Nematoda</taxon>
        <taxon>Chromadorea</taxon>
        <taxon>Rhabditida</taxon>
        <taxon>Tylenchina</taxon>
        <taxon>Tylenchomorpha</taxon>
        <taxon>Tylenchoidea</taxon>
        <taxon>Heteroderidae</taxon>
        <taxon>Heteroderinae</taxon>
        <taxon>Heterodera</taxon>
    </lineage>
</organism>
<protein>
    <recommendedName>
        <fullName evidence="10">FACT complex subunit SSRP1</fullName>
    </recommendedName>
</protein>
<feature type="domain" description="HMG box" evidence="12">
    <location>
        <begin position="680"/>
        <end position="746"/>
    </location>
</feature>
<proteinExistence type="inferred from homology"/>
<keyword evidence="5 10" id="KW-0805">Transcription regulation</keyword>
<evidence type="ECO:0000256" key="6">
    <source>
        <dbReference type="ARBA" id="ARBA00023163"/>
    </source>
</evidence>
<dbReference type="PANTHER" id="PTHR45849:SF1">
    <property type="entry name" value="FACT COMPLEX SUBUNIT SSRP1"/>
    <property type="match status" value="1"/>
</dbReference>
<dbReference type="Proteomes" id="UP001620626">
    <property type="component" value="Unassembled WGS sequence"/>
</dbReference>
<dbReference type="InterPro" id="IPR000969">
    <property type="entry name" value="SSRP1/POB3"/>
</dbReference>
<dbReference type="InterPro" id="IPR038167">
    <property type="entry name" value="SSRP1_sf"/>
</dbReference>
<sequence length="794" mass="90174">MLNSWGGLGRFAASYSLDRFAASYGGLRPPQQFSVPIHHHLITGTQPTNIPITGTQRTNIPITGTQSTTYKSLGLNSPEFKSLDTISSILQQHNYRDSVLRHFNHRNSTSANSPAFFFLGIFCAAEEMGGFNEGFLKLSRQNVQFKNKGTGKVLTITESDIDHLGWQKLGNKPGLKVVTNSGVHHRFGGLKENDYERVSAFTNAKWQKTLKKNELSLKGWNYGDAEFEGQNLVFNVAEKVAFEIPLSNVMRCQTAKSEAIVEFHPNEECPVQLTEMRFHIPYDPENEDQDVVEEFRKEVLRFAEVESEAGQAIATLSDILLATPRGRYEIKVFQNHLSFHGKSYDYKVPLKTITRMFLLPHKDGRHMYFVLHVNPAVRQGQTRYPFLVLECSKEDYIELELGCTEEQLAQQYNNKLDMHMKGYLFEIMAKIFRVIVNSRIIVPGNFTGASGTPAISCAVRQSMGFLYPLEKGFVYVHKPALYMRFEEVDNVHFARSDVSLRSFDFEIVQKSGQSIIFSNIGKEEYNSLFDYVQTKGLKIRNAQRLGEKAYKEADKFAGSSDEELDPYKEKLKDDARERAAGSESDSEDEDFNVEKEMKKRNADKDSSEGSGSEPDEEYSDDGTDVSDDLMGTDKGKEKEKEGAKKRKKDREERKEEKGKKEKRKEKEGKKGEKKKDPNAPKRNQSAFFIWQIENRPQIKKPGDSVTETAARAGQMWKALSAEEKQPYEQKAKEDKERYEREMSEYQNKKKDAGEGLSSAGQTSSQNQPKKSQSSPSKKPISKEFVDSSNSSDSD</sequence>
<dbReference type="FunFam" id="2.30.29.150:FF:000001">
    <property type="entry name" value="Fact complex subunit ssrp1"/>
    <property type="match status" value="1"/>
</dbReference>
<dbReference type="GO" id="GO:0006260">
    <property type="term" value="P:DNA replication"/>
    <property type="evidence" value="ECO:0007669"/>
    <property type="project" value="UniProtKB-KW"/>
</dbReference>